<organism evidence="2 3">
    <name type="scientific">Dendrobium nobile</name>
    <name type="common">Orchid</name>
    <dbReference type="NCBI Taxonomy" id="94219"/>
    <lineage>
        <taxon>Eukaryota</taxon>
        <taxon>Viridiplantae</taxon>
        <taxon>Streptophyta</taxon>
        <taxon>Embryophyta</taxon>
        <taxon>Tracheophyta</taxon>
        <taxon>Spermatophyta</taxon>
        <taxon>Magnoliopsida</taxon>
        <taxon>Liliopsida</taxon>
        <taxon>Asparagales</taxon>
        <taxon>Orchidaceae</taxon>
        <taxon>Epidendroideae</taxon>
        <taxon>Malaxideae</taxon>
        <taxon>Dendrobiinae</taxon>
        <taxon>Dendrobium</taxon>
    </lineage>
</organism>
<proteinExistence type="predicted"/>
<evidence type="ECO:0000256" key="1">
    <source>
        <dbReference type="SAM" id="MobiDB-lite"/>
    </source>
</evidence>
<dbReference type="AlphaFoldDB" id="A0A8T3A516"/>
<comment type="caution">
    <text evidence="2">The sequence shown here is derived from an EMBL/GenBank/DDBJ whole genome shotgun (WGS) entry which is preliminary data.</text>
</comment>
<dbReference type="Proteomes" id="UP000829196">
    <property type="component" value="Unassembled WGS sequence"/>
</dbReference>
<accession>A0A8T3A516</accession>
<protein>
    <submittedName>
        <fullName evidence="2">Uncharacterized protein</fullName>
    </submittedName>
</protein>
<dbReference type="EMBL" id="JAGYWB010000019">
    <property type="protein sequence ID" value="KAI0489169.1"/>
    <property type="molecule type" value="Genomic_DNA"/>
</dbReference>
<evidence type="ECO:0000313" key="2">
    <source>
        <dbReference type="EMBL" id="KAI0489169.1"/>
    </source>
</evidence>
<reference evidence="2" key="1">
    <citation type="journal article" date="2022" name="Front. Genet.">
        <title>Chromosome-Scale Assembly of the Dendrobium nobile Genome Provides Insights Into the Molecular Mechanism of the Biosynthesis of the Medicinal Active Ingredient of Dendrobium.</title>
        <authorList>
            <person name="Xu Q."/>
            <person name="Niu S.-C."/>
            <person name="Li K.-L."/>
            <person name="Zheng P.-J."/>
            <person name="Zhang X.-J."/>
            <person name="Jia Y."/>
            <person name="Liu Y."/>
            <person name="Niu Y.-X."/>
            <person name="Yu L.-H."/>
            <person name="Chen D.-F."/>
            <person name="Zhang G.-Q."/>
        </authorList>
    </citation>
    <scope>NUCLEOTIDE SEQUENCE</scope>
    <source>
        <tissue evidence="2">Leaf</tissue>
    </source>
</reference>
<feature type="compositionally biased region" description="Basic residues" evidence="1">
    <location>
        <begin position="21"/>
        <end position="42"/>
    </location>
</feature>
<feature type="region of interest" description="Disordered" evidence="1">
    <location>
        <begin position="17"/>
        <end position="42"/>
    </location>
</feature>
<gene>
    <name evidence="2" type="ORF">KFK09_029011</name>
</gene>
<name>A0A8T3A516_DENNO</name>
<evidence type="ECO:0000313" key="3">
    <source>
        <dbReference type="Proteomes" id="UP000829196"/>
    </source>
</evidence>
<sequence length="89" mass="10535">MVFKMLNHRVLQETMQSRNKSLGKLRMPPRPRNGKSKWRKRKHKMHVVQLIKFSTQPDFPFICQWPLLSTNVLNFHIAPKSFYAVPASC</sequence>
<keyword evidence="3" id="KW-1185">Reference proteome</keyword>